<reference evidence="2" key="1">
    <citation type="journal article" date="2022" name="Mol. Ecol. Resour.">
        <title>The genomes of chicory, endive, great burdock and yacon provide insights into Asteraceae palaeo-polyploidization history and plant inulin production.</title>
        <authorList>
            <person name="Fan W."/>
            <person name="Wang S."/>
            <person name="Wang H."/>
            <person name="Wang A."/>
            <person name="Jiang F."/>
            <person name="Liu H."/>
            <person name="Zhao H."/>
            <person name="Xu D."/>
            <person name="Zhang Y."/>
        </authorList>
    </citation>
    <scope>NUCLEOTIDE SEQUENCE [LARGE SCALE GENOMIC DNA]</scope>
    <source>
        <strain evidence="2">cv. Punajuju</strain>
    </source>
</reference>
<proteinExistence type="predicted"/>
<dbReference type="Proteomes" id="UP001055811">
    <property type="component" value="Linkage Group LG07"/>
</dbReference>
<protein>
    <submittedName>
        <fullName evidence="1">Uncharacterized protein</fullName>
    </submittedName>
</protein>
<reference evidence="1 2" key="2">
    <citation type="journal article" date="2022" name="Mol. Ecol. Resour.">
        <title>The genomes of chicory, endive, great burdock and yacon provide insights into Asteraceae paleo-polyploidization history and plant inulin production.</title>
        <authorList>
            <person name="Fan W."/>
            <person name="Wang S."/>
            <person name="Wang H."/>
            <person name="Wang A."/>
            <person name="Jiang F."/>
            <person name="Liu H."/>
            <person name="Zhao H."/>
            <person name="Xu D."/>
            <person name="Zhang Y."/>
        </authorList>
    </citation>
    <scope>NUCLEOTIDE SEQUENCE [LARGE SCALE GENOMIC DNA]</scope>
    <source>
        <strain evidence="2">cv. Punajuju</strain>
        <tissue evidence="1">Leaves</tissue>
    </source>
</reference>
<comment type="caution">
    <text evidence="1">The sequence shown here is derived from an EMBL/GenBank/DDBJ whole genome shotgun (WGS) entry which is preliminary data.</text>
</comment>
<name>A0ACB9AFL6_CICIN</name>
<evidence type="ECO:0000313" key="1">
    <source>
        <dbReference type="EMBL" id="KAI3708541.1"/>
    </source>
</evidence>
<sequence>MTIKPNATTVSLAATKMAETPVKIGTKGTVGSLMMKEIEYLNRLEVKVQSQKRSLQVPEAATTSIELDSVNKTQKSKKRGNKFVPSFCSVIDVADINGPKMISGFNYKTLKADVRKLQV</sequence>
<keyword evidence="2" id="KW-1185">Reference proteome</keyword>
<dbReference type="EMBL" id="CM042015">
    <property type="protein sequence ID" value="KAI3708541.1"/>
    <property type="molecule type" value="Genomic_DNA"/>
</dbReference>
<gene>
    <name evidence="1" type="ORF">L2E82_37754</name>
</gene>
<organism evidence="1 2">
    <name type="scientific">Cichorium intybus</name>
    <name type="common">Chicory</name>
    <dbReference type="NCBI Taxonomy" id="13427"/>
    <lineage>
        <taxon>Eukaryota</taxon>
        <taxon>Viridiplantae</taxon>
        <taxon>Streptophyta</taxon>
        <taxon>Embryophyta</taxon>
        <taxon>Tracheophyta</taxon>
        <taxon>Spermatophyta</taxon>
        <taxon>Magnoliopsida</taxon>
        <taxon>eudicotyledons</taxon>
        <taxon>Gunneridae</taxon>
        <taxon>Pentapetalae</taxon>
        <taxon>asterids</taxon>
        <taxon>campanulids</taxon>
        <taxon>Asterales</taxon>
        <taxon>Asteraceae</taxon>
        <taxon>Cichorioideae</taxon>
        <taxon>Cichorieae</taxon>
        <taxon>Cichoriinae</taxon>
        <taxon>Cichorium</taxon>
    </lineage>
</organism>
<accession>A0ACB9AFL6</accession>
<evidence type="ECO:0000313" key="2">
    <source>
        <dbReference type="Proteomes" id="UP001055811"/>
    </source>
</evidence>